<accession>A0AAD6MST3</accession>
<evidence type="ECO:0000313" key="2">
    <source>
        <dbReference type="EMBL" id="KAJ5712293.1"/>
    </source>
</evidence>
<dbReference type="EMBL" id="JAQJAN010000013">
    <property type="protein sequence ID" value="KAJ5712293.1"/>
    <property type="molecule type" value="Genomic_DNA"/>
</dbReference>
<evidence type="ECO:0000256" key="1">
    <source>
        <dbReference type="SAM" id="MobiDB-lite"/>
    </source>
</evidence>
<organism evidence="2 3">
    <name type="scientific">Penicillium malachiteum</name>
    <dbReference type="NCBI Taxonomy" id="1324776"/>
    <lineage>
        <taxon>Eukaryota</taxon>
        <taxon>Fungi</taxon>
        <taxon>Dikarya</taxon>
        <taxon>Ascomycota</taxon>
        <taxon>Pezizomycotina</taxon>
        <taxon>Eurotiomycetes</taxon>
        <taxon>Eurotiomycetidae</taxon>
        <taxon>Eurotiales</taxon>
        <taxon>Aspergillaceae</taxon>
        <taxon>Penicillium</taxon>
    </lineage>
</organism>
<reference evidence="2" key="2">
    <citation type="submission" date="2023-01" db="EMBL/GenBank/DDBJ databases">
        <authorList>
            <person name="Petersen C."/>
        </authorList>
    </citation>
    <scope>NUCLEOTIDE SEQUENCE</scope>
    <source>
        <strain evidence="2">IBT 17514</strain>
    </source>
</reference>
<feature type="region of interest" description="Disordered" evidence="1">
    <location>
        <begin position="343"/>
        <end position="376"/>
    </location>
</feature>
<evidence type="ECO:0000313" key="3">
    <source>
        <dbReference type="Proteomes" id="UP001215712"/>
    </source>
</evidence>
<keyword evidence="3" id="KW-1185">Reference proteome</keyword>
<reference evidence="2" key="1">
    <citation type="journal article" date="2023" name="IMA Fungus">
        <title>Comparative genomic study of the Penicillium genus elucidates a diverse pangenome and 15 lateral gene transfer events.</title>
        <authorList>
            <person name="Petersen C."/>
            <person name="Sorensen T."/>
            <person name="Nielsen M.R."/>
            <person name="Sondergaard T.E."/>
            <person name="Sorensen J.L."/>
            <person name="Fitzpatrick D.A."/>
            <person name="Frisvad J.C."/>
            <person name="Nielsen K.L."/>
        </authorList>
    </citation>
    <scope>NUCLEOTIDE SEQUENCE</scope>
    <source>
        <strain evidence="2">IBT 17514</strain>
    </source>
</reference>
<dbReference type="Proteomes" id="UP001215712">
    <property type="component" value="Unassembled WGS sequence"/>
</dbReference>
<dbReference type="AlphaFoldDB" id="A0AAD6MST3"/>
<comment type="caution">
    <text evidence="2">The sequence shown here is derived from an EMBL/GenBank/DDBJ whole genome shotgun (WGS) entry which is preliminary data.</text>
</comment>
<feature type="region of interest" description="Disordered" evidence="1">
    <location>
        <begin position="409"/>
        <end position="462"/>
    </location>
</feature>
<protein>
    <recommendedName>
        <fullName evidence="4">DDE-1 domain-containing protein</fullName>
    </recommendedName>
</protein>
<evidence type="ECO:0008006" key="4">
    <source>
        <dbReference type="Google" id="ProtNLM"/>
    </source>
</evidence>
<sequence length="703" mass="80287">MSDQPPAASEKRHASCRLSKKQEKKVLQYCSQYLDCGHISLKGCAGRIGNALYHKPKKQTKDGYLAGPLNKNWGSNFCSRYPELKVAIDKGKKSARLSVKASAADFKVRLVKCIEKYNIQPDDMYAVKEWGFITTKYADRQKMTLHRPSNPDHEPRNLASTILCISRKGRFLTPYLITKVWLGSNPNGWADEFDFAKWYQYFETKTRGDSNRKTRPWRLLLVEGHRSPITEQCFVRALKKRIIIFSYPRHKAGQLDPFCCGVLDYLERRFVEWLTPRWEERSTRGEEIVEIESLDLAATVSWFTVAGKDDSALTVEREFEIRTAWVKCVQNWIRGGDMGASKGIKPTVVKAEQQDESADYQDERKNEGPSDQSSIQNKMENAGSIQTQATNPGPSKTNPVEVICLDSDLDLPNHSTEPTNRGHKRSWSKAIGTASELQPTHRTEAQSRKHQPTNQSQLNYSRELPLSRKLHLDLKLSPNLKFLLSRTFHLSGEFRLGLKPLLSGEVHLGRQHLLGHQGVLNQSLPLGRELCLRKKLSFNGNLQVNHNLPLSDKVLLSRIFDLSGKPRLGRELSLSLEVHLNNKLRFVREHPFKVKPLHNRMVRIDSKCPLSGNPSLDSKLHIGSEPRLRQTLPLNNEHSLMKVTHTDRTILIMIHHLQMEIQTKEVLSEGTVGDQTKDEEERTAEVIIHLSDEKITQDLYLDI</sequence>
<gene>
    <name evidence="2" type="ORF">N7493_008761</name>
</gene>
<name>A0AAD6MST3_9EURO</name>
<proteinExistence type="predicted"/>